<keyword evidence="2" id="KW-1185">Reference proteome</keyword>
<dbReference type="Proteomes" id="UP001194714">
    <property type="component" value="Unassembled WGS sequence"/>
</dbReference>
<sequence length="137" mass="15716">MSSSTIGNQIVHLLNSIDSYNQLKKQTMSSSDVSKTNPYRPLLEDVRNCLLHFDSEKRNRIIFNITEFLENNPSDQKLVEVMTRILQVVQSFINNKGVLFSPSKKPSEARPFTVTNDKLIRPLFQEVNDLTENNSSK</sequence>
<dbReference type="RefSeq" id="WP_194848112.1">
    <property type="nucleotide sequence ID" value="NZ_JAAEJV010000042.1"/>
</dbReference>
<dbReference type="EMBL" id="JAAEJV010000042">
    <property type="protein sequence ID" value="MBF5059805.1"/>
    <property type="molecule type" value="Genomic_DNA"/>
</dbReference>
<accession>A0ABS0B0S5</accession>
<evidence type="ECO:0000313" key="2">
    <source>
        <dbReference type="Proteomes" id="UP001194714"/>
    </source>
</evidence>
<evidence type="ECO:0000313" key="1">
    <source>
        <dbReference type="EMBL" id="MBF5059805.1"/>
    </source>
</evidence>
<gene>
    <name evidence="1" type="ORF">NEPTK9_001324</name>
</gene>
<proteinExistence type="predicted"/>
<organism evidence="1 2">
    <name type="scientific">Candidatus Neptunichlamydia vexilliferae</name>
    <dbReference type="NCBI Taxonomy" id="1651774"/>
    <lineage>
        <taxon>Bacteria</taxon>
        <taxon>Pseudomonadati</taxon>
        <taxon>Chlamydiota</taxon>
        <taxon>Chlamydiia</taxon>
        <taxon>Parachlamydiales</taxon>
        <taxon>Simkaniaceae</taxon>
        <taxon>Candidatus Neptunichlamydia</taxon>
    </lineage>
</organism>
<reference evidence="1 2" key="1">
    <citation type="submission" date="2020-01" db="EMBL/GenBank/DDBJ databases">
        <title>Draft genome sequence of Cand. Neptunochlamydia vexilliferae K9.</title>
        <authorList>
            <person name="Schulz F."/>
            <person name="Koestlbacher S."/>
            <person name="Wascher F."/>
            <person name="Pizzetti I."/>
            <person name="Horn M."/>
        </authorList>
    </citation>
    <scope>NUCLEOTIDE SEQUENCE [LARGE SCALE GENOMIC DNA]</scope>
    <source>
        <strain evidence="1 2">K9</strain>
    </source>
</reference>
<comment type="caution">
    <text evidence="1">The sequence shown here is derived from an EMBL/GenBank/DDBJ whole genome shotgun (WGS) entry which is preliminary data.</text>
</comment>
<name>A0ABS0B0S5_9BACT</name>
<protein>
    <submittedName>
        <fullName evidence="1">Uncharacterized protein</fullName>
    </submittedName>
</protein>